<dbReference type="UniPathway" id="UPA00251">
    <property type="reaction ID" value="UER00323"/>
</dbReference>
<comment type="cofactor">
    <cofactor evidence="1">
        <name>[4Fe-4S] cluster</name>
        <dbReference type="ChEBI" id="CHEBI:49883"/>
    </cofactor>
</comment>
<keyword evidence="14" id="KW-0411">Iron-sulfur</keyword>
<gene>
    <name evidence="19" type="ORF">MNBD_GAMMA13-1760</name>
</gene>
<protein>
    <recommendedName>
        <fullName evidence="7">Oxygen-independent coproporphyrinogen III oxidase</fullName>
        <ecNumber evidence="6">1.3.98.3</ecNumber>
    </recommendedName>
    <alternativeName>
        <fullName evidence="16">Coproporphyrinogen III dehydrogenase</fullName>
    </alternativeName>
</protein>
<dbReference type="FunFam" id="1.10.10.920:FF:000001">
    <property type="entry name" value="Coproporphyrinogen-III oxidase"/>
    <property type="match status" value="1"/>
</dbReference>
<dbReference type="NCBIfam" id="TIGR00538">
    <property type="entry name" value="hemN"/>
    <property type="match status" value="1"/>
</dbReference>
<dbReference type="InterPro" id="IPR013785">
    <property type="entry name" value="Aldolase_TIM"/>
</dbReference>
<dbReference type="SFLD" id="SFLDS00029">
    <property type="entry name" value="Radical_SAM"/>
    <property type="match status" value="1"/>
</dbReference>
<evidence type="ECO:0000256" key="13">
    <source>
        <dbReference type="ARBA" id="ARBA00023004"/>
    </source>
</evidence>
<keyword evidence="10" id="KW-0949">S-adenosyl-L-methionine</keyword>
<dbReference type="InterPro" id="IPR058240">
    <property type="entry name" value="rSAM_sf"/>
</dbReference>
<dbReference type="PROSITE" id="PS51918">
    <property type="entry name" value="RADICAL_SAM"/>
    <property type="match status" value="1"/>
</dbReference>
<dbReference type="CDD" id="cd01335">
    <property type="entry name" value="Radical_SAM"/>
    <property type="match status" value="1"/>
</dbReference>
<dbReference type="InterPro" id="IPR034505">
    <property type="entry name" value="Coproporphyrinogen-III_oxidase"/>
</dbReference>
<evidence type="ECO:0000256" key="7">
    <source>
        <dbReference type="ARBA" id="ARBA00020156"/>
    </source>
</evidence>
<evidence type="ECO:0000256" key="11">
    <source>
        <dbReference type="ARBA" id="ARBA00022723"/>
    </source>
</evidence>
<dbReference type="GO" id="GO:0051989">
    <property type="term" value="F:coproporphyrinogen dehydrogenase activity"/>
    <property type="evidence" value="ECO:0007669"/>
    <property type="project" value="UniProtKB-EC"/>
</dbReference>
<dbReference type="GO" id="GO:0051539">
    <property type="term" value="F:4 iron, 4 sulfur cluster binding"/>
    <property type="evidence" value="ECO:0007669"/>
    <property type="project" value="UniProtKB-KW"/>
</dbReference>
<dbReference type="InterPro" id="IPR004558">
    <property type="entry name" value="Coprogen_oxidase_HemN"/>
</dbReference>
<evidence type="ECO:0000256" key="12">
    <source>
        <dbReference type="ARBA" id="ARBA00023002"/>
    </source>
</evidence>
<comment type="similarity">
    <text evidence="4">Belongs to the anaerobic coproporphyrinogen-III oxidase family.</text>
</comment>
<dbReference type="PIRSF" id="PIRSF000167">
    <property type="entry name" value="HemN"/>
    <property type="match status" value="1"/>
</dbReference>
<dbReference type="InterPro" id="IPR006638">
    <property type="entry name" value="Elp3/MiaA/NifB-like_rSAM"/>
</dbReference>
<evidence type="ECO:0000256" key="5">
    <source>
        <dbReference type="ARBA" id="ARBA00011245"/>
    </source>
</evidence>
<evidence type="ECO:0000256" key="16">
    <source>
        <dbReference type="ARBA" id="ARBA00030263"/>
    </source>
</evidence>
<dbReference type="PANTHER" id="PTHR13932:SF6">
    <property type="entry name" value="OXYGEN-INDEPENDENT COPROPORPHYRINOGEN III OXIDASE"/>
    <property type="match status" value="1"/>
</dbReference>
<dbReference type="SFLD" id="SFLDG01065">
    <property type="entry name" value="anaerobic_coproporphyrinogen-I"/>
    <property type="match status" value="1"/>
</dbReference>
<evidence type="ECO:0000259" key="18">
    <source>
        <dbReference type="PROSITE" id="PS51918"/>
    </source>
</evidence>
<evidence type="ECO:0000256" key="2">
    <source>
        <dbReference type="ARBA" id="ARBA00004496"/>
    </source>
</evidence>
<dbReference type="Gene3D" id="3.20.20.70">
    <property type="entry name" value="Aldolase class I"/>
    <property type="match status" value="1"/>
</dbReference>
<dbReference type="Pfam" id="PF06969">
    <property type="entry name" value="HemN_C"/>
    <property type="match status" value="1"/>
</dbReference>
<evidence type="ECO:0000256" key="14">
    <source>
        <dbReference type="ARBA" id="ARBA00023014"/>
    </source>
</evidence>
<dbReference type="FunFam" id="3.80.30.20:FF:000012">
    <property type="entry name" value="Coproporphyrinogen-III oxidase"/>
    <property type="match status" value="1"/>
</dbReference>
<dbReference type="AlphaFoldDB" id="A0A3B0ZP51"/>
<dbReference type="Pfam" id="PF04055">
    <property type="entry name" value="Radical_SAM"/>
    <property type="match status" value="1"/>
</dbReference>
<evidence type="ECO:0000256" key="9">
    <source>
        <dbReference type="ARBA" id="ARBA00022490"/>
    </source>
</evidence>
<sequence>MLDNHIEFDAELIQRYAGSGPRYTSYPTAMEFTPAVNEQAHVDWVRESNRMGRPLSLYVHVPFCAHVCYYCACNKVVTANRDKAEPFLENLFHEIRLQAILVDSSRRVEQLHWGGGTPTFLSDEQLGELMRVIGENFNLHEDDLGEYSIEIDPRELRENTLRVLREIGFNRISLGVQDFDPDVQAAVHRVQTDEQTLGALDQARELGFRSINIDLMYGLPLQTVAGFSATLDAVIAARPDRLSVFNYAHLPERFKPQRRINSADLPSAAEKLNILSLTIDKLTSAGYAYIGMDHFALADDELVAAQRSGSLQRNFQGYSTHAESDLIAMGPSAISAMPGGYSQNHTGLEDYYRDLQAGQLPIARGVAINQDDRLRAEIIQQLICNNQLDIPSLERRHSIQFGRYFSTELTELAAMQADGLVDIKENRLTISARGRLLVRNICKVFDAYRQDKEQKFSKMI</sequence>
<evidence type="ECO:0000256" key="3">
    <source>
        <dbReference type="ARBA" id="ARBA00004785"/>
    </source>
</evidence>
<evidence type="ECO:0000313" key="19">
    <source>
        <dbReference type="EMBL" id="VAW82386.1"/>
    </source>
</evidence>
<keyword evidence="9" id="KW-0963">Cytoplasm</keyword>
<organism evidence="19">
    <name type="scientific">hydrothermal vent metagenome</name>
    <dbReference type="NCBI Taxonomy" id="652676"/>
    <lineage>
        <taxon>unclassified sequences</taxon>
        <taxon>metagenomes</taxon>
        <taxon>ecological metagenomes</taxon>
    </lineage>
</organism>
<comment type="pathway">
    <text evidence="3">Porphyrin-containing compound metabolism; protoporphyrin-IX biosynthesis; protoporphyrinogen-IX from coproporphyrinogen-III (AdoMet route): step 1/1.</text>
</comment>
<comment type="subunit">
    <text evidence="5">Monomer.</text>
</comment>
<dbReference type="PANTHER" id="PTHR13932">
    <property type="entry name" value="COPROPORPHYRINIGEN III OXIDASE"/>
    <property type="match status" value="1"/>
</dbReference>
<evidence type="ECO:0000256" key="8">
    <source>
        <dbReference type="ARBA" id="ARBA00022485"/>
    </source>
</evidence>
<dbReference type="InterPro" id="IPR007197">
    <property type="entry name" value="rSAM"/>
</dbReference>
<dbReference type="GO" id="GO:0005737">
    <property type="term" value="C:cytoplasm"/>
    <property type="evidence" value="ECO:0007669"/>
    <property type="project" value="UniProtKB-SubCell"/>
</dbReference>
<comment type="subcellular location">
    <subcellularLocation>
        <location evidence="2">Cytoplasm</location>
    </subcellularLocation>
</comment>
<proteinExistence type="inferred from homology"/>
<dbReference type="EC" id="1.3.98.3" evidence="6"/>
<evidence type="ECO:0000256" key="10">
    <source>
        <dbReference type="ARBA" id="ARBA00022691"/>
    </source>
</evidence>
<evidence type="ECO:0000256" key="1">
    <source>
        <dbReference type="ARBA" id="ARBA00001966"/>
    </source>
</evidence>
<comment type="catalytic activity">
    <reaction evidence="17">
        <text>coproporphyrinogen III + 2 S-adenosyl-L-methionine = protoporphyrinogen IX + 2 5'-deoxyadenosine + 2 L-methionine + 2 CO2</text>
        <dbReference type="Rhea" id="RHEA:15425"/>
        <dbReference type="ChEBI" id="CHEBI:16526"/>
        <dbReference type="ChEBI" id="CHEBI:17319"/>
        <dbReference type="ChEBI" id="CHEBI:57307"/>
        <dbReference type="ChEBI" id="CHEBI:57309"/>
        <dbReference type="ChEBI" id="CHEBI:57844"/>
        <dbReference type="ChEBI" id="CHEBI:59789"/>
        <dbReference type="EC" id="1.3.98.3"/>
    </reaction>
</comment>
<evidence type="ECO:0000256" key="6">
    <source>
        <dbReference type="ARBA" id="ARBA00011912"/>
    </source>
</evidence>
<keyword evidence="12 19" id="KW-0560">Oxidoreductase</keyword>
<dbReference type="SMART" id="SM00729">
    <property type="entry name" value="Elp3"/>
    <property type="match status" value="1"/>
</dbReference>
<dbReference type="SUPFAM" id="SSF102114">
    <property type="entry name" value="Radical SAM enzymes"/>
    <property type="match status" value="1"/>
</dbReference>
<keyword evidence="13" id="KW-0408">Iron</keyword>
<dbReference type="InterPro" id="IPR010723">
    <property type="entry name" value="HemN_C"/>
</dbReference>
<dbReference type="Gene3D" id="1.10.10.920">
    <property type="match status" value="1"/>
</dbReference>
<keyword evidence="15" id="KW-0627">Porphyrin biosynthesis</keyword>
<name>A0A3B0ZP51_9ZZZZ</name>
<keyword evidence="11" id="KW-0479">Metal-binding</keyword>
<evidence type="ECO:0000256" key="15">
    <source>
        <dbReference type="ARBA" id="ARBA00023244"/>
    </source>
</evidence>
<evidence type="ECO:0000256" key="4">
    <source>
        <dbReference type="ARBA" id="ARBA00005493"/>
    </source>
</evidence>
<reference evidence="19" key="1">
    <citation type="submission" date="2018-06" db="EMBL/GenBank/DDBJ databases">
        <authorList>
            <person name="Zhirakovskaya E."/>
        </authorList>
    </citation>
    <scope>NUCLEOTIDE SEQUENCE</scope>
</reference>
<keyword evidence="8" id="KW-0004">4Fe-4S</keyword>
<feature type="domain" description="Radical SAM core" evidence="18">
    <location>
        <begin position="49"/>
        <end position="285"/>
    </location>
</feature>
<dbReference type="GO" id="GO:0004109">
    <property type="term" value="F:coproporphyrinogen oxidase activity"/>
    <property type="evidence" value="ECO:0007669"/>
    <property type="project" value="InterPro"/>
</dbReference>
<accession>A0A3B0ZP51</accession>
<dbReference type="GO" id="GO:0046872">
    <property type="term" value="F:metal ion binding"/>
    <property type="evidence" value="ECO:0007669"/>
    <property type="project" value="UniProtKB-KW"/>
</dbReference>
<evidence type="ECO:0000256" key="17">
    <source>
        <dbReference type="ARBA" id="ARBA00048321"/>
    </source>
</evidence>
<dbReference type="EMBL" id="UOFK01000314">
    <property type="protein sequence ID" value="VAW82386.1"/>
    <property type="molecule type" value="Genomic_DNA"/>
</dbReference>
<dbReference type="GO" id="GO:0006782">
    <property type="term" value="P:protoporphyrinogen IX biosynthetic process"/>
    <property type="evidence" value="ECO:0007669"/>
    <property type="project" value="UniProtKB-UniPathway"/>
</dbReference>